<keyword evidence="3" id="KW-1185">Reference proteome</keyword>
<reference evidence="2" key="1">
    <citation type="submission" date="2021-04" db="EMBL/GenBank/DDBJ databases">
        <authorList>
            <consortium name="Wellcome Sanger Institute Data Sharing"/>
        </authorList>
    </citation>
    <scope>NUCLEOTIDE SEQUENCE [LARGE SCALE GENOMIC DNA]</scope>
</reference>
<feature type="signal peptide" evidence="1">
    <location>
        <begin position="1"/>
        <end position="31"/>
    </location>
</feature>
<dbReference type="InParanoid" id="A0A671TRN5"/>
<dbReference type="Proteomes" id="UP000472265">
    <property type="component" value="Chromosome 13"/>
</dbReference>
<dbReference type="Ensembl" id="ENSSAUT00010004247.1">
    <property type="protein sequence ID" value="ENSSAUP00010003930.1"/>
    <property type="gene ID" value="ENSSAUG00010002053.1"/>
</dbReference>
<protein>
    <recommendedName>
        <fullName evidence="4">Reverse transcriptase domain-containing protein</fullName>
    </recommendedName>
</protein>
<reference evidence="2" key="2">
    <citation type="submission" date="2025-08" db="UniProtKB">
        <authorList>
            <consortium name="Ensembl"/>
        </authorList>
    </citation>
    <scope>IDENTIFICATION</scope>
</reference>
<accession>A0A671TRN5</accession>
<evidence type="ECO:0000256" key="1">
    <source>
        <dbReference type="SAM" id="SignalP"/>
    </source>
</evidence>
<dbReference type="AlphaFoldDB" id="A0A671TRN5"/>
<dbReference type="PANTHER" id="PTHR31635">
    <property type="entry name" value="REVERSE TRANSCRIPTASE DOMAIN-CONTAINING PROTEIN-RELATED"/>
    <property type="match status" value="1"/>
</dbReference>
<proteinExistence type="predicted"/>
<reference evidence="2" key="3">
    <citation type="submission" date="2025-09" db="UniProtKB">
        <authorList>
            <consortium name="Ensembl"/>
        </authorList>
    </citation>
    <scope>IDENTIFICATION</scope>
</reference>
<evidence type="ECO:0000313" key="3">
    <source>
        <dbReference type="Proteomes" id="UP000472265"/>
    </source>
</evidence>
<keyword evidence="1" id="KW-0732">Signal</keyword>
<evidence type="ECO:0008006" key="4">
    <source>
        <dbReference type="Google" id="ProtNLM"/>
    </source>
</evidence>
<feature type="chain" id="PRO_5025471690" description="Reverse transcriptase domain-containing protein" evidence="1">
    <location>
        <begin position="32"/>
        <end position="242"/>
    </location>
</feature>
<evidence type="ECO:0000313" key="2">
    <source>
        <dbReference type="Ensembl" id="ENSSAUP00010003930.1"/>
    </source>
</evidence>
<dbReference type="PANTHER" id="PTHR31635:SF196">
    <property type="entry name" value="REVERSE TRANSCRIPTASE DOMAIN-CONTAINING PROTEIN-RELATED"/>
    <property type="match status" value="1"/>
</dbReference>
<name>A0A671TRN5_SPAAU</name>
<dbReference type="GeneTree" id="ENSGT01150000286946"/>
<sequence length="242" mass="27911">FSAIGHSHSAAALQGCPLSLLLFTLILKPCAQKKRGPGHCRAFDGSEHKSLLYADDILLDQALIGMCTSFFSRFCGYKINWPKSEVLPISNSDGELGNLVKIRQDLNKWKLIPDGIHSRVETIKMMILPQPLFLLQALLLILPETCFNTWNKMIANFIWNNKKHRVQFKILTQHKDEGGLGIPNIQNYYYATQIATIMKWMKGDTEIKWINLENELIFHYSTHHCKDLLCNRIWLLERMWGK</sequence>
<organism evidence="2 3">
    <name type="scientific">Sparus aurata</name>
    <name type="common">Gilthead sea bream</name>
    <dbReference type="NCBI Taxonomy" id="8175"/>
    <lineage>
        <taxon>Eukaryota</taxon>
        <taxon>Metazoa</taxon>
        <taxon>Chordata</taxon>
        <taxon>Craniata</taxon>
        <taxon>Vertebrata</taxon>
        <taxon>Euteleostomi</taxon>
        <taxon>Actinopterygii</taxon>
        <taxon>Neopterygii</taxon>
        <taxon>Teleostei</taxon>
        <taxon>Neoteleostei</taxon>
        <taxon>Acanthomorphata</taxon>
        <taxon>Eupercaria</taxon>
        <taxon>Spariformes</taxon>
        <taxon>Sparidae</taxon>
        <taxon>Sparus</taxon>
    </lineage>
</organism>